<evidence type="ECO:0000313" key="3">
    <source>
        <dbReference type="EMBL" id="ADD42451.1"/>
    </source>
</evidence>
<dbReference type="KEGG" id="sna:Snas_2775"/>
<evidence type="ECO:0000313" key="4">
    <source>
        <dbReference type="Proteomes" id="UP000000844"/>
    </source>
</evidence>
<feature type="transmembrane region" description="Helical" evidence="2">
    <location>
        <begin position="12"/>
        <end position="32"/>
    </location>
</feature>
<protein>
    <submittedName>
        <fullName evidence="3">Uncharacterized protein</fullName>
    </submittedName>
</protein>
<dbReference type="AlphaFoldDB" id="D3Q877"/>
<dbReference type="eggNOG" id="ENOG5032S27">
    <property type="taxonomic scope" value="Bacteria"/>
</dbReference>
<organism evidence="3 4">
    <name type="scientific">Stackebrandtia nassauensis (strain DSM 44728 / CIP 108903 / NRRL B-16338 / NBRC 102104 / LLR-40K-21)</name>
    <dbReference type="NCBI Taxonomy" id="446470"/>
    <lineage>
        <taxon>Bacteria</taxon>
        <taxon>Bacillati</taxon>
        <taxon>Actinomycetota</taxon>
        <taxon>Actinomycetes</taxon>
        <taxon>Glycomycetales</taxon>
        <taxon>Glycomycetaceae</taxon>
        <taxon>Stackebrandtia</taxon>
    </lineage>
</organism>
<dbReference type="InterPro" id="IPR046657">
    <property type="entry name" value="DUF6766"/>
</dbReference>
<dbReference type="Proteomes" id="UP000000844">
    <property type="component" value="Chromosome"/>
</dbReference>
<dbReference type="EMBL" id="CP001778">
    <property type="protein sequence ID" value="ADD42451.1"/>
    <property type="molecule type" value="Genomic_DNA"/>
</dbReference>
<evidence type="ECO:0000256" key="1">
    <source>
        <dbReference type="SAM" id="MobiDB-lite"/>
    </source>
</evidence>
<keyword evidence="2" id="KW-0472">Membrane</keyword>
<gene>
    <name evidence="3" type="ordered locus">Snas_2775</name>
</gene>
<feature type="compositionally biased region" description="Basic and acidic residues" evidence="1">
    <location>
        <begin position="114"/>
        <end position="131"/>
    </location>
</feature>
<keyword evidence="2" id="KW-0812">Transmembrane</keyword>
<proteinExistence type="predicted"/>
<dbReference type="HOGENOM" id="CLU_2130840_0_0_11"/>
<keyword evidence="4" id="KW-1185">Reference proteome</keyword>
<name>D3Q877_STANL</name>
<evidence type="ECO:0000256" key="2">
    <source>
        <dbReference type="SAM" id="Phobius"/>
    </source>
</evidence>
<dbReference type="Pfam" id="PF20554">
    <property type="entry name" value="DUF6766"/>
    <property type="match status" value="1"/>
</dbReference>
<accession>D3Q877</accession>
<keyword evidence="2" id="KW-1133">Transmembrane helix</keyword>
<feature type="region of interest" description="Disordered" evidence="1">
    <location>
        <begin position="107"/>
        <end position="131"/>
    </location>
</feature>
<dbReference type="RefSeq" id="WP_013018022.1">
    <property type="nucleotide sequence ID" value="NC_013947.1"/>
</dbReference>
<sequence>MKGRTHEHLRRWGAVYVLVILFAGSWVGQFLAQLSEFTSEQRQHGVAFSWGDFASTFMASTFENWQSEWLQLVFQAILLLGAKHLIFRADSEDLERIEKKIDDVRAEMGLAEKPPSDPERASDKRKQQYGR</sequence>
<reference evidence="3 4" key="1">
    <citation type="journal article" date="2009" name="Stand. Genomic Sci.">
        <title>Complete genome sequence of Stackebrandtia nassauensis type strain (LLR-40K-21).</title>
        <authorList>
            <person name="Munk C."/>
            <person name="Lapidus A."/>
            <person name="Copeland A."/>
            <person name="Jando M."/>
            <person name="Mayilraj S."/>
            <person name="Glavina Del Rio T."/>
            <person name="Nolan M."/>
            <person name="Chen F."/>
            <person name="Lucas S."/>
            <person name="Tice H."/>
            <person name="Cheng J.F."/>
            <person name="Han C."/>
            <person name="Detter J.C."/>
            <person name="Bruce D."/>
            <person name="Goodwin L."/>
            <person name="Chain P."/>
            <person name="Pitluck S."/>
            <person name="Goker M."/>
            <person name="Ovchinikova G."/>
            <person name="Pati A."/>
            <person name="Ivanova N."/>
            <person name="Mavromatis K."/>
            <person name="Chen A."/>
            <person name="Palaniappan K."/>
            <person name="Land M."/>
            <person name="Hauser L."/>
            <person name="Chang Y.J."/>
            <person name="Jeffries C.D."/>
            <person name="Bristow J."/>
            <person name="Eisen J.A."/>
            <person name="Markowitz V."/>
            <person name="Hugenholtz P."/>
            <person name="Kyrpides N.C."/>
            <person name="Klenk H.P."/>
        </authorList>
    </citation>
    <scope>NUCLEOTIDE SEQUENCE [LARGE SCALE GENOMIC DNA]</scope>
    <source>
        <strain evidence="4">DSM 44728 / CIP 108903 / NRRL B-16338 / NBRC 102104 / LLR-40K-21</strain>
    </source>
</reference>
<dbReference type="STRING" id="446470.Snas_2775"/>